<evidence type="ECO:0000259" key="6">
    <source>
        <dbReference type="PROSITE" id="PS50966"/>
    </source>
</evidence>
<dbReference type="GO" id="GO:0008270">
    <property type="term" value="F:zinc ion binding"/>
    <property type="evidence" value="ECO:0007669"/>
    <property type="project" value="UniProtKB-KW"/>
</dbReference>
<protein>
    <recommendedName>
        <fullName evidence="6">SWIM-type domain-containing protein</fullName>
    </recommendedName>
</protein>
<dbReference type="AlphaFoldDB" id="A0A1J6K8E3"/>
<dbReference type="STRING" id="49451.A0A1J6K8E3"/>
<dbReference type="Gramene" id="OIT26293">
    <property type="protein sequence ID" value="OIT26293"/>
    <property type="gene ID" value="A4A49_40933"/>
</dbReference>
<evidence type="ECO:0000313" key="8">
    <source>
        <dbReference type="Proteomes" id="UP000187609"/>
    </source>
</evidence>
<evidence type="ECO:0000256" key="4">
    <source>
        <dbReference type="PROSITE-ProRule" id="PRU00325"/>
    </source>
</evidence>
<feature type="region of interest" description="Disordered" evidence="5">
    <location>
        <begin position="165"/>
        <end position="200"/>
    </location>
</feature>
<evidence type="ECO:0000256" key="1">
    <source>
        <dbReference type="ARBA" id="ARBA00022723"/>
    </source>
</evidence>
<dbReference type="PANTHER" id="PTHR31973:SF197">
    <property type="entry name" value="SWIM-TYPE DOMAIN-CONTAINING PROTEIN"/>
    <property type="match status" value="1"/>
</dbReference>
<reference evidence="7" key="1">
    <citation type="submission" date="2016-11" db="EMBL/GenBank/DDBJ databases">
        <title>The genome of Nicotiana attenuata.</title>
        <authorList>
            <person name="Xu S."/>
            <person name="Brockmoeller T."/>
            <person name="Gaquerel E."/>
            <person name="Navarro A."/>
            <person name="Kuhl H."/>
            <person name="Gase K."/>
            <person name="Ling Z."/>
            <person name="Zhou W."/>
            <person name="Kreitzer C."/>
            <person name="Stanke M."/>
            <person name="Tang H."/>
            <person name="Lyons E."/>
            <person name="Pandey P."/>
            <person name="Pandey S.P."/>
            <person name="Timmermann B."/>
            <person name="Baldwin I.T."/>
        </authorList>
    </citation>
    <scope>NUCLEOTIDE SEQUENCE [LARGE SCALE GENOMIC DNA]</scope>
    <source>
        <strain evidence="7">UT</strain>
    </source>
</reference>
<evidence type="ECO:0000256" key="3">
    <source>
        <dbReference type="ARBA" id="ARBA00022833"/>
    </source>
</evidence>
<evidence type="ECO:0000256" key="5">
    <source>
        <dbReference type="SAM" id="MobiDB-lite"/>
    </source>
</evidence>
<comment type="caution">
    <text evidence="7">The sequence shown here is derived from an EMBL/GenBank/DDBJ whole genome shotgun (WGS) entry which is preliminary data.</text>
</comment>
<dbReference type="SMART" id="SM00575">
    <property type="entry name" value="ZnF_PMZ"/>
    <property type="match status" value="1"/>
</dbReference>
<proteinExistence type="predicted"/>
<dbReference type="PROSITE" id="PS50966">
    <property type="entry name" value="ZF_SWIM"/>
    <property type="match status" value="1"/>
</dbReference>
<dbReference type="OMA" id="TWNEGIS"/>
<dbReference type="InterPro" id="IPR006564">
    <property type="entry name" value="Znf_PMZ"/>
</dbReference>
<keyword evidence="3" id="KW-0862">Zinc</keyword>
<dbReference type="Proteomes" id="UP000187609">
    <property type="component" value="Unassembled WGS sequence"/>
</dbReference>
<dbReference type="EMBL" id="MJEQ01002884">
    <property type="protein sequence ID" value="OIT26293.1"/>
    <property type="molecule type" value="Genomic_DNA"/>
</dbReference>
<keyword evidence="1" id="KW-0479">Metal-binding</keyword>
<dbReference type="SMR" id="A0A1J6K8E3"/>
<name>A0A1J6K8E3_NICAT</name>
<feature type="domain" description="SWIM-type" evidence="6">
    <location>
        <begin position="67"/>
        <end position="109"/>
    </location>
</feature>
<accession>A0A1J6K8E3</accession>
<keyword evidence="8" id="KW-1185">Reference proteome</keyword>
<dbReference type="PANTHER" id="PTHR31973">
    <property type="entry name" value="POLYPROTEIN, PUTATIVE-RELATED"/>
    <property type="match status" value="1"/>
</dbReference>
<evidence type="ECO:0000256" key="2">
    <source>
        <dbReference type="ARBA" id="ARBA00022771"/>
    </source>
</evidence>
<evidence type="ECO:0000313" key="7">
    <source>
        <dbReference type="EMBL" id="OIT26293.1"/>
    </source>
</evidence>
<dbReference type="InterPro" id="IPR007527">
    <property type="entry name" value="Znf_SWIM"/>
</dbReference>
<dbReference type="Pfam" id="PF04434">
    <property type="entry name" value="SWIM"/>
    <property type="match status" value="1"/>
</dbReference>
<keyword evidence="2 4" id="KW-0863">Zinc-finger</keyword>
<organism evidence="7 8">
    <name type="scientific">Nicotiana attenuata</name>
    <name type="common">Coyote tobacco</name>
    <dbReference type="NCBI Taxonomy" id="49451"/>
    <lineage>
        <taxon>Eukaryota</taxon>
        <taxon>Viridiplantae</taxon>
        <taxon>Streptophyta</taxon>
        <taxon>Embryophyta</taxon>
        <taxon>Tracheophyta</taxon>
        <taxon>Spermatophyta</taxon>
        <taxon>Magnoliopsida</taxon>
        <taxon>eudicotyledons</taxon>
        <taxon>Gunneridae</taxon>
        <taxon>Pentapetalae</taxon>
        <taxon>asterids</taxon>
        <taxon>lamiids</taxon>
        <taxon>Solanales</taxon>
        <taxon>Solanaceae</taxon>
        <taxon>Nicotianoideae</taxon>
        <taxon>Nicotianeae</taxon>
        <taxon>Nicotiana</taxon>
    </lineage>
</organism>
<sequence>MIGICWHKTIISMLEEIRIKVMNRFTRVRAFADTWNEGISPMAMMVLVTNMEKSMRCTIHWNGDFGYEVKGATGIKHIVKLTEGVCSCRAWQLKGIPCAHGVAAIHHKRLNPLDFISEWYKKETYLEAYSHFIPPVPCMKMWPESTNAKLIGTVSIYAKKVAQSQKSTSKKRSKADSQTSTSKKNAKAKGGKGRSNNNMVQNSQNLDVQQSQVSDVQHSQVSDVQQSQASNIDALTALKRPRVVGHGVFVSKSGYTCVEQGRPVSRLIDSGRNNGAVESSAVVTGDLGYKPSKCLKWKGKQAITTRQLQHRSALLQHLRTKSPKANEKTGGV</sequence>
<gene>
    <name evidence="7" type="ORF">A4A49_40933</name>
</gene>